<evidence type="ECO:0000313" key="3">
    <source>
        <dbReference type="Proteomes" id="UP000070121"/>
    </source>
</evidence>
<comment type="caution">
    <text evidence="2">The sequence shown here is derived from an EMBL/GenBank/DDBJ whole genome shotgun (WGS) entry which is preliminary data.</text>
</comment>
<feature type="compositionally biased region" description="Basic and acidic residues" evidence="1">
    <location>
        <begin position="358"/>
        <end position="370"/>
    </location>
</feature>
<dbReference type="STRING" id="1209931.A0A135UGQ6"/>
<feature type="region of interest" description="Disordered" evidence="1">
    <location>
        <begin position="241"/>
        <end position="274"/>
    </location>
</feature>
<dbReference type="Proteomes" id="UP000070121">
    <property type="component" value="Unassembled WGS sequence"/>
</dbReference>
<protein>
    <submittedName>
        <fullName evidence="2">Uncharacterized protein</fullName>
    </submittedName>
</protein>
<evidence type="ECO:0000256" key="1">
    <source>
        <dbReference type="SAM" id="MobiDB-lite"/>
    </source>
</evidence>
<reference evidence="2 3" key="1">
    <citation type="submission" date="2014-02" db="EMBL/GenBank/DDBJ databases">
        <title>The genome sequence of Colletotrichum salicis CBS 607.94.</title>
        <authorList>
            <person name="Baroncelli R."/>
            <person name="Thon M.R."/>
        </authorList>
    </citation>
    <scope>NUCLEOTIDE SEQUENCE [LARGE SCALE GENOMIC DNA]</scope>
    <source>
        <strain evidence="2 3">CBS 607.94</strain>
    </source>
</reference>
<gene>
    <name evidence="2" type="ORF">CSAL01_10296</name>
</gene>
<sequence>MPKNFKVLVRLFNASPFEIISTKCRLEWDTNAKDAVGPHWSVKFTSRIATIAIHPLWQRDVKLLTLALQYAVILRTQDTRPWLFSRPDDTLFLKTFEQVIGEMRDTPIAEVHEEVRSRLKRDRKVIPMFSEFLLSLETIQESRPTTTIHDRSKRVYPVGVVDAKAVIDALDATDNLGIEAQFMKAEQAGGSPSRPAVEVYTSAEFRPEVEAEPALEVTENERINQDNAELKAQLQQLQEDNRQLRRQHKRDEHKLQKYKRQSKRQLKGNGRLEDKLQLRKQHSQPQLIKQEVALPEAESTTTVDETVKSLIKDAFKDGEEASARRHQEVMKSISDLRQTHAEPSRKRARSNSLGAFHTSDHDAPRHGLHQ</sequence>
<dbReference type="EMBL" id="JFFI01001486">
    <property type="protein sequence ID" value="KXH59583.1"/>
    <property type="molecule type" value="Genomic_DNA"/>
</dbReference>
<dbReference type="AlphaFoldDB" id="A0A135UGQ6"/>
<feature type="compositionally biased region" description="Basic and acidic residues" evidence="1">
    <location>
        <begin position="317"/>
        <end position="329"/>
    </location>
</feature>
<accession>A0A135UGQ6</accession>
<name>A0A135UGQ6_9PEZI</name>
<proteinExistence type="predicted"/>
<feature type="compositionally biased region" description="Basic and acidic residues" evidence="1">
    <location>
        <begin position="241"/>
        <end position="255"/>
    </location>
</feature>
<feature type="region of interest" description="Disordered" evidence="1">
    <location>
        <begin position="317"/>
        <end position="370"/>
    </location>
</feature>
<feature type="compositionally biased region" description="Basic residues" evidence="1">
    <location>
        <begin position="256"/>
        <end position="266"/>
    </location>
</feature>
<keyword evidence="3" id="KW-1185">Reference proteome</keyword>
<organism evidence="2 3">
    <name type="scientific">Colletotrichum salicis</name>
    <dbReference type="NCBI Taxonomy" id="1209931"/>
    <lineage>
        <taxon>Eukaryota</taxon>
        <taxon>Fungi</taxon>
        <taxon>Dikarya</taxon>
        <taxon>Ascomycota</taxon>
        <taxon>Pezizomycotina</taxon>
        <taxon>Sordariomycetes</taxon>
        <taxon>Hypocreomycetidae</taxon>
        <taxon>Glomerellales</taxon>
        <taxon>Glomerellaceae</taxon>
        <taxon>Colletotrichum</taxon>
        <taxon>Colletotrichum acutatum species complex</taxon>
    </lineage>
</organism>
<evidence type="ECO:0000313" key="2">
    <source>
        <dbReference type="EMBL" id="KXH59583.1"/>
    </source>
</evidence>
<dbReference type="OrthoDB" id="4754366at2759"/>